<name>A0A3P1XNW4_TANFO</name>
<organism evidence="2 3">
    <name type="scientific">Tannerella forsythia</name>
    <name type="common">Bacteroides forsythus</name>
    <dbReference type="NCBI Taxonomy" id="28112"/>
    <lineage>
        <taxon>Bacteria</taxon>
        <taxon>Pseudomonadati</taxon>
        <taxon>Bacteroidota</taxon>
        <taxon>Bacteroidia</taxon>
        <taxon>Bacteroidales</taxon>
        <taxon>Tannerellaceae</taxon>
        <taxon>Tannerella</taxon>
    </lineage>
</organism>
<dbReference type="AlphaFoldDB" id="A0A3P1XNW4"/>
<dbReference type="RefSeq" id="WP_124752453.1">
    <property type="nucleotide sequence ID" value="NZ_RQYS01000061.1"/>
</dbReference>
<gene>
    <name evidence="2" type="ORF">EII40_11935</name>
</gene>
<accession>A0A3P1XNW4</accession>
<protein>
    <submittedName>
        <fullName evidence="2">Uncharacterized protein</fullName>
    </submittedName>
</protein>
<feature type="region of interest" description="Disordered" evidence="1">
    <location>
        <begin position="52"/>
        <end position="71"/>
    </location>
</feature>
<dbReference type="EMBL" id="RQYS01000061">
    <property type="protein sequence ID" value="RRD58603.1"/>
    <property type="molecule type" value="Genomic_DNA"/>
</dbReference>
<comment type="caution">
    <text evidence="2">The sequence shown here is derived from an EMBL/GenBank/DDBJ whole genome shotgun (WGS) entry which is preliminary data.</text>
</comment>
<dbReference type="Proteomes" id="UP000278609">
    <property type="component" value="Unassembled WGS sequence"/>
</dbReference>
<reference evidence="2 3" key="1">
    <citation type="submission" date="2018-11" db="EMBL/GenBank/DDBJ databases">
        <title>Genomes From Bacteria Associated with the Canine Oral Cavity: a Test Case for Automated Genome-Based Taxonomic Assignment.</title>
        <authorList>
            <person name="Coil D.A."/>
            <person name="Jospin G."/>
            <person name="Darling A.E."/>
            <person name="Wallis C."/>
            <person name="Davis I.J."/>
            <person name="Harris S."/>
            <person name="Eisen J.A."/>
            <person name="Holcombe L.J."/>
            <person name="O'Flynn C."/>
        </authorList>
    </citation>
    <scope>NUCLEOTIDE SEQUENCE [LARGE SCALE GENOMIC DNA]</scope>
    <source>
        <strain evidence="2 3">OH2617_COT-023</strain>
    </source>
</reference>
<evidence type="ECO:0000313" key="2">
    <source>
        <dbReference type="EMBL" id="RRD58603.1"/>
    </source>
</evidence>
<evidence type="ECO:0000313" key="3">
    <source>
        <dbReference type="Proteomes" id="UP000278609"/>
    </source>
</evidence>
<sequence>MRIETRRTLQKRKVAFFTAFLMLFIGKKIRSFVGRMGLLCLEIRTFAKINQKDQDEKSNQHQSGACGHRAV</sequence>
<evidence type="ECO:0000256" key="1">
    <source>
        <dbReference type="SAM" id="MobiDB-lite"/>
    </source>
</evidence>
<proteinExistence type="predicted"/>